<dbReference type="Proteomes" id="UP000242188">
    <property type="component" value="Unassembled WGS sequence"/>
</dbReference>
<dbReference type="EMBL" id="NEDP02005320">
    <property type="protein sequence ID" value="OWF42096.1"/>
    <property type="molecule type" value="Genomic_DNA"/>
</dbReference>
<feature type="signal peptide" evidence="1">
    <location>
        <begin position="1"/>
        <end position="17"/>
    </location>
</feature>
<evidence type="ECO:0000256" key="1">
    <source>
        <dbReference type="SAM" id="SignalP"/>
    </source>
</evidence>
<keyword evidence="1" id="KW-0732">Signal</keyword>
<keyword evidence="3" id="KW-1185">Reference proteome</keyword>
<comment type="caution">
    <text evidence="2">The sequence shown here is derived from an EMBL/GenBank/DDBJ whole genome shotgun (WGS) entry which is preliminary data.</text>
</comment>
<evidence type="ECO:0000313" key="2">
    <source>
        <dbReference type="EMBL" id="OWF42096.1"/>
    </source>
</evidence>
<proteinExistence type="predicted"/>
<accession>A0A210Q043</accession>
<gene>
    <name evidence="2" type="ORF">KP79_PYT24614</name>
</gene>
<sequence>MLLSVALLLISAVTMIAQTVPIVVRCCPSCTPIGRSVRLNVEGVYNTATVSRTVRIHIWQRSLGAAIYNRVNPQDIQYWHILQHRP</sequence>
<dbReference type="AlphaFoldDB" id="A0A210Q043"/>
<feature type="chain" id="PRO_5012351971" description="Secreted protein" evidence="1">
    <location>
        <begin position="18"/>
        <end position="86"/>
    </location>
</feature>
<protein>
    <recommendedName>
        <fullName evidence="4">Secreted protein</fullName>
    </recommendedName>
</protein>
<reference evidence="2 3" key="1">
    <citation type="journal article" date="2017" name="Nat. Ecol. Evol.">
        <title>Scallop genome provides insights into evolution of bilaterian karyotype and development.</title>
        <authorList>
            <person name="Wang S."/>
            <person name="Zhang J."/>
            <person name="Jiao W."/>
            <person name="Li J."/>
            <person name="Xun X."/>
            <person name="Sun Y."/>
            <person name="Guo X."/>
            <person name="Huan P."/>
            <person name="Dong B."/>
            <person name="Zhang L."/>
            <person name="Hu X."/>
            <person name="Sun X."/>
            <person name="Wang J."/>
            <person name="Zhao C."/>
            <person name="Wang Y."/>
            <person name="Wang D."/>
            <person name="Huang X."/>
            <person name="Wang R."/>
            <person name="Lv J."/>
            <person name="Li Y."/>
            <person name="Zhang Z."/>
            <person name="Liu B."/>
            <person name="Lu W."/>
            <person name="Hui Y."/>
            <person name="Liang J."/>
            <person name="Zhou Z."/>
            <person name="Hou R."/>
            <person name="Li X."/>
            <person name="Liu Y."/>
            <person name="Li H."/>
            <person name="Ning X."/>
            <person name="Lin Y."/>
            <person name="Zhao L."/>
            <person name="Xing Q."/>
            <person name="Dou J."/>
            <person name="Li Y."/>
            <person name="Mao J."/>
            <person name="Guo H."/>
            <person name="Dou H."/>
            <person name="Li T."/>
            <person name="Mu C."/>
            <person name="Jiang W."/>
            <person name="Fu Q."/>
            <person name="Fu X."/>
            <person name="Miao Y."/>
            <person name="Liu J."/>
            <person name="Yu Q."/>
            <person name="Li R."/>
            <person name="Liao H."/>
            <person name="Li X."/>
            <person name="Kong Y."/>
            <person name="Jiang Z."/>
            <person name="Chourrout D."/>
            <person name="Li R."/>
            <person name="Bao Z."/>
        </authorList>
    </citation>
    <scope>NUCLEOTIDE SEQUENCE [LARGE SCALE GENOMIC DNA]</scope>
    <source>
        <strain evidence="2 3">PY_sf001</strain>
    </source>
</reference>
<organism evidence="2 3">
    <name type="scientific">Mizuhopecten yessoensis</name>
    <name type="common">Japanese scallop</name>
    <name type="synonym">Patinopecten yessoensis</name>
    <dbReference type="NCBI Taxonomy" id="6573"/>
    <lineage>
        <taxon>Eukaryota</taxon>
        <taxon>Metazoa</taxon>
        <taxon>Spiralia</taxon>
        <taxon>Lophotrochozoa</taxon>
        <taxon>Mollusca</taxon>
        <taxon>Bivalvia</taxon>
        <taxon>Autobranchia</taxon>
        <taxon>Pteriomorphia</taxon>
        <taxon>Pectinida</taxon>
        <taxon>Pectinoidea</taxon>
        <taxon>Pectinidae</taxon>
        <taxon>Mizuhopecten</taxon>
    </lineage>
</organism>
<evidence type="ECO:0000313" key="3">
    <source>
        <dbReference type="Proteomes" id="UP000242188"/>
    </source>
</evidence>
<evidence type="ECO:0008006" key="4">
    <source>
        <dbReference type="Google" id="ProtNLM"/>
    </source>
</evidence>
<name>A0A210Q043_MIZYE</name>